<sequence>MRIFPLPTIEIPWISPDSALSTMSTHRWAAYLDSGGAETNGRARWSFLCLSPTETLEYHAGDLRRNGASAHGNVWDHLRNMTSTGSASRLAEGNPVPFTGGIVGMIAYEAGLNLENVSSRHSSLTPTFIAASFNDVLAFDRHEKRCWWSSQTGHPAPDLSRARLSYKTPSIRFRPEQSRETWTDAVRKVIAFIKAGDIFQANLTMRWFAERADDFDELAAYQALRDTSPAPFGAYLKTPAFSLLSASVERFLSLSTKGLIETRPIKGTISLGMTAAETTHNMRLLASDEKELAENLMITDLMRNDIGRVSRIGSVCVPQLSQVEQFPHVLHLVSAIQGQLRPELDAVDLLKATLPPGSVTGAPKKRAMEIIDLLETSSRGAYCGSLFRIGHDGGMDSSVIIRSMSRVGNLLAIGSGGGITVLSDPLREYEEMLLKVAPILKVFEE</sequence>
<feature type="domain" description="Anthranilate synthase component I N-terminal" evidence="2">
    <location>
        <begin position="13"/>
        <end position="147"/>
    </location>
</feature>
<dbReference type="Gene3D" id="3.60.120.10">
    <property type="entry name" value="Anthranilate synthase"/>
    <property type="match status" value="1"/>
</dbReference>
<dbReference type="InterPro" id="IPR019999">
    <property type="entry name" value="Anth_synth_I-like"/>
</dbReference>
<dbReference type="PRINTS" id="PR00095">
    <property type="entry name" value="ANTSNTHASEI"/>
</dbReference>
<dbReference type="PATRIC" id="fig|442.7.peg.1959"/>
<dbReference type="GO" id="GO:0000162">
    <property type="term" value="P:L-tryptophan biosynthetic process"/>
    <property type="evidence" value="ECO:0007669"/>
    <property type="project" value="TreeGrafter"/>
</dbReference>
<reference evidence="3 4" key="1">
    <citation type="submission" date="2015-06" db="EMBL/GenBank/DDBJ databases">
        <title>Improved classification and identification of acetic acid bacteria using matrix-assisted laser desorption/ionization time-of-flight mass spectrometry; Gluconobacter nephelii and Gluconobacter uchimurae are later heterotypic synonyms of Gluconobacter japonicus and Gluconobacter oxydans, respectively.</title>
        <authorList>
            <person name="Li L."/>
            <person name="Cleenwerck I."/>
            <person name="De Vuyst L."/>
            <person name="Vandamme P."/>
        </authorList>
    </citation>
    <scope>NUCLEOTIDE SEQUENCE [LARGE SCALE GENOMIC DNA]</scope>
    <source>
        <strain evidence="3 4">LMG 1764</strain>
    </source>
</reference>
<gene>
    <name evidence="3" type="ORF">AD929_08155</name>
</gene>
<name>A0A149QV10_9PROT</name>
<evidence type="ECO:0000259" key="2">
    <source>
        <dbReference type="Pfam" id="PF04715"/>
    </source>
</evidence>
<dbReference type="InterPro" id="IPR005801">
    <property type="entry name" value="ADC_synthase"/>
</dbReference>
<dbReference type="GO" id="GO:0046820">
    <property type="term" value="F:4-amino-4-deoxychorismate synthase activity"/>
    <property type="evidence" value="ECO:0007669"/>
    <property type="project" value="TreeGrafter"/>
</dbReference>
<dbReference type="AlphaFoldDB" id="A0A149QV10"/>
<accession>A0A149QV10</accession>
<dbReference type="Pfam" id="PF04715">
    <property type="entry name" value="Anth_synt_I_N"/>
    <property type="match status" value="1"/>
</dbReference>
<comment type="caution">
    <text evidence="3">The sequence shown here is derived from an EMBL/GenBank/DDBJ whole genome shotgun (WGS) entry which is preliminary data.</text>
</comment>
<dbReference type="Proteomes" id="UP000075573">
    <property type="component" value="Unassembled WGS sequence"/>
</dbReference>
<dbReference type="Pfam" id="PF00425">
    <property type="entry name" value="Chorismate_bind"/>
    <property type="match status" value="1"/>
</dbReference>
<evidence type="ECO:0000259" key="1">
    <source>
        <dbReference type="Pfam" id="PF00425"/>
    </source>
</evidence>
<dbReference type="PANTHER" id="PTHR11236">
    <property type="entry name" value="AMINOBENZOATE/ANTHRANILATE SYNTHASE"/>
    <property type="match status" value="1"/>
</dbReference>
<protein>
    <submittedName>
        <fullName evidence="3">Aminobenzoate synthetase</fullName>
    </submittedName>
</protein>
<evidence type="ECO:0000313" key="4">
    <source>
        <dbReference type="Proteomes" id="UP000075573"/>
    </source>
</evidence>
<feature type="domain" description="Chorismate-utilising enzyme C-terminal" evidence="1">
    <location>
        <begin position="179"/>
        <end position="435"/>
    </location>
</feature>
<dbReference type="EMBL" id="LHZB01000112">
    <property type="protein sequence ID" value="KXV01130.1"/>
    <property type="molecule type" value="Genomic_DNA"/>
</dbReference>
<dbReference type="SUPFAM" id="SSF56322">
    <property type="entry name" value="ADC synthase"/>
    <property type="match status" value="1"/>
</dbReference>
<dbReference type="RefSeq" id="WP_062495918.1">
    <property type="nucleotide sequence ID" value="NZ_LHZB01000112.1"/>
</dbReference>
<evidence type="ECO:0000313" key="3">
    <source>
        <dbReference type="EMBL" id="KXV01130.1"/>
    </source>
</evidence>
<organism evidence="3 4">
    <name type="scientific">Gluconobacter potus</name>
    <dbReference type="NCBI Taxonomy" id="2724927"/>
    <lineage>
        <taxon>Bacteria</taxon>
        <taxon>Pseudomonadati</taxon>
        <taxon>Pseudomonadota</taxon>
        <taxon>Alphaproteobacteria</taxon>
        <taxon>Acetobacterales</taxon>
        <taxon>Acetobacteraceae</taxon>
        <taxon>Gluconobacter</taxon>
    </lineage>
</organism>
<proteinExistence type="predicted"/>
<dbReference type="InterPro" id="IPR015890">
    <property type="entry name" value="Chorismate_C"/>
</dbReference>
<dbReference type="PANTHER" id="PTHR11236:SF50">
    <property type="entry name" value="AMINODEOXYCHORISMATE SYNTHASE COMPONENT 1"/>
    <property type="match status" value="1"/>
</dbReference>
<dbReference type="InterPro" id="IPR006805">
    <property type="entry name" value="Anth_synth_I_N"/>
</dbReference>